<accession>A0ABQ9F4T2</accession>
<keyword evidence="2" id="KW-1185">Reference proteome</keyword>
<sequence length="150" mass="17903">MAKLDKLTVLDDISQRPTVIEQKFSHYEMEIKALKGKRVHRLGRGKHGKPPLIVAKFTRYKDREMVRKLAATKLRGKDNFSIFEQFPKIIQERRKILIPKLKEAKRKQMNAKLVVDKLHINGRIYDHNEAFNLSDENFERQEQRQYPIHR</sequence>
<comment type="caution">
    <text evidence="1">The sequence shown here is derived from an EMBL/GenBank/DDBJ whole genome shotgun (WGS) entry which is preliminary data.</text>
</comment>
<protein>
    <submittedName>
        <fullName evidence="1">Uncharacterized protein</fullName>
    </submittedName>
</protein>
<reference evidence="1 2" key="1">
    <citation type="submission" date="2022-12" db="EMBL/GenBank/DDBJ databases">
        <title>Chromosome-level genome of Tegillarca granosa.</title>
        <authorList>
            <person name="Kim J."/>
        </authorList>
    </citation>
    <scope>NUCLEOTIDE SEQUENCE [LARGE SCALE GENOMIC DNA]</scope>
    <source>
        <strain evidence="1">Teg-2019</strain>
        <tissue evidence="1">Adductor muscle</tissue>
    </source>
</reference>
<organism evidence="1 2">
    <name type="scientific">Tegillarca granosa</name>
    <name type="common">Malaysian cockle</name>
    <name type="synonym">Anadara granosa</name>
    <dbReference type="NCBI Taxonomy" id="220873"/>
    <lineage>
        <taxon>Eukaryota</taxon>
        <taxon>Metazoa</taxon>
        <taxon>Spiralia</taxon>
        <taxon>Lophotrochozoa</taxon>
        <taxon>Mollusca</taxon>
        <taxon>Bivalvia</taxon>
        <taxon>Autobranchia</taxon>
        <taxon>Pteriomorphia</taxon>
        <taxon>Arcoida</taxon>
        <taxon>Arcoidea</taxon>
        <taxon>Arcidae</taxon>
        <taxon>Tegillarca</taxon>
    </lineage>
</organism>
<evidence type="ECO:0000313" key="2">
    <source>
        <dbReference type="Proteomes" id="UP001217089"/>
    </source>
</evidence>
<proteinExistence type="predicted"/>
<dbReference type="Proteomes" id="UP001217089">
    <property type="component" value="Unassembled WGS sequence"/>
</dbReference>
<name>A0ABQ9F4T2_TEGGR</name>
<gene>
    <name evidence="1" type="ORF">KUTeg_011149</name>
</gene>
<evidence type="ECO:0000313" key="1">
    <source>
        <dbReference type="EMBL" id="KAJ8311297.1"/>
    </source>
</evidence>
<dbReference type="EMBL" id="JARBDR010000506">
    <property type="protein sequence ID" value="KAJ8311297.1"/>
    <property type="molecule type" value="Genomic_DNA"/>
</dbReference>